<dbReference type="PROSITE" id="PS00455">
    <property type="entry name" value="AMP_BINDING"/>
    <property type="match status" value="1"/>
</dbReference>
<evidence type="ECO:0000313" key="2">
    <source>
        <dbReference type="EMBL" id="WBW71270.1"/>
    </source>
</evidence>
<dbReference type="EMBL" id="CP115611">
    <property type="protein sequence ID" value="WBW71270.1"/>
    <property type="molecule type" value="Genomic_DNA"/>
</dbReference>
<protein>
    <submittedName>
        <fullName evidence="2">Long-chain-fatty-acid-CoA ligase</fullName>
    </submittedName>
</protein>
<dbReference type="InterPro" id="IPR000873">
    <property type="entry name" value="AMP-dep_synth/lig_dom"/>
</dbReference>
<dbReference type="Gene3D" id="3.40.50.12780">
    <property type="entry name" value="N-terminal domain of ligase-like"/>
    <property type="match status" value="1"/>
</dbReference>
<organism evidence="2 3">
    <name type="scientific">Schizosaccharomyces osmophilus</name>
    <dbReference type="NCBI Taxonomy" id="2545709"/>
    <lineage>
        <taxon>Eukaryota</taxon>
        <taxon>Fungi</taxon>
        <taxon>Dikarya</taxon>
        <taxon>Ascomycota</taxon>
        <taxon>Taphrinomycotina</taxon>
        <taxon>Schizosaccharomycetes</taxon>
        <taxon>Schizosaccharomycetales</taxon>
        <taxon>Schizosaccharomycetaceae</taxon>
        <taxon>Schizosaccharomyces</taxon>
    </lineage>
</organism>
<dbReference type="PANTHER" id="PTHR43272:SF97">
    <property type="entry name" value="LONG-CHAIN-FATTY-ACID--COA LIGASE 2"/>
    <property type="match status" value="1"/>
</dbReference>
<dbReference type="GO" id="GO:0005783">
    <property type="term" value="C:endoplasmic reticulum"/>
    <property type="evidence" value="ECO:0007669"/>
    <property type="project" value="TreeGrafter"/>
</dbReference>
<dbReference type="Proteomes" id="UP001212411">
    <property type="component" value="Chromosome 1"/>
</dbReference>
<dbReference type="GO" id="GO:0035336">
    <property type="term" value="P:long-chain fatty-acyl-CoA metabolic process"/>
    <property type="evidence" value="ECO:0007669"/>
    <property type="project" value="TreeGrafter"/>
</dbReference>
<proteinExistence type="predicted"/>
<dbReference type="InterPro" id="IPR020845">
    <property type="entry name" value="AMP-binding_CS"/>
</dbReference>
<dbReference type="GO" id="GO:0005811">
    <property type="term" value="C:lipid droplet"/>
    <property type="evidence" value="ECO:0007669"/>
    <property type="project" value="TreeGrafter"/>
</dbReference>
<feature type="domain" description="AMP-dependent synthetase/ligase" evidence="1">
    <location>
        <begin position="93"/>
        <end position="505"/>
    </location>
</feature>
<sequence length="686" mass="75698">MEIKDYYCIETDAPKQPGESSTYRSIHSANKLLTTPEDGIKTVYDLFCGAVKCHGKKEAMGTRKLIKEHVEEREIVRKVSGAEVKEKKTWNLYELGPYEYINYIEVYDISMALGSGLKLSGVTTDSSLLFFAGTSEKWLMTAQGSLSQSIPIVTAYETLGEDGIITSAQECSTSAIFTDPTLLPKLVNPLKQCPLLKVIICSSEPSEKQAELVHAANPNVQLLTFHQLLKLGQDEPQPIVPPKADDVCCYMYTSGSTGKPKGVILLHRNIIAALGGINRILAQHINAKDYVLAYLPLAHIFEFIFEMCCFYWGGVLGYASPRTLTDASVINCRGDMPEFRPTVIIGVPAVYELIKKGILTKVSSMPVHRQKIFSGSLALKQYLLKYNLPGTATLDAIVFNKVKAATGGRLRYCIAGGAALAASTQAFLSTTICPVLPGYGLTETCAGSFVLSPEQWHLYASSVGFPIPSIEFKLVDIPELDYYSNGTPSRGEVWIRGPAVCNGYLNRPDDNASSFTVDGWFKTGDVGELAKSNTLRLIDRKKNIVKSLNGEYIALEKIETQYHTSPLVSSVCAYADVNHAKPVVIVYPDEKALRAYLRKQKGSSFNGDPEATFSQLCQNKEVYDIILTNLTSIGKGQKFASIELPQAVILSDFEWSPENDFLTASRKVKRQTIQRHYQNKILEAYS</sequence>
<dbReference type="Pfam" id="PF00501">
    <property type="entry name" value="AMP-binding"/>
    <property type="match status" value="1"/>
</dbReference>
<evidence type="ECO:0000313" key="3">
    <source>
        <dbReference type="Proteomes" id="UP001212411"/>
    </source>
</evidence>
<reference evidence="2 3" key="1">
    <citation type="journal article" date="2023" name="G3 (Bethesda)">
        <title>A high-quality reference genome for the fission yeast Schizosaccharomyces osmophilus.</title>
        <authorList>
            <person name="Jia G.S."/>
            <person name="Zhang W.C."/>
            <person name="Liang Y."/>
            <person name="Liu X.H."/>
            <person name="Rhind N."/>
            <person name="Pidoux A."/>
            <person name="Brysch-Herzberg M."/>
            <person name="Du L.L."/>
        </authorList>
    </citation>
    <scope>NUCLEOTIDE SEQUENCE [LARGE SCALE GENOMIC DNA]</scope>
    <source>
        <strain evidence="2 3">CBS 15793</strain>
    </source>
</reference>
<dbReference type="GO" id="GO:0005886">
    <property type="term" value="C:plasma membrane"/>
    <property type="evidence" value="ECO:0007669"/>
    <property type="project" value="TreeGrafter"/>
</dbReference>
<keyword evidence="3" id="KW-1185">Reference proteome</keyword>
<evidence type="ECO:0000259" key="1">
    <source>
        <dbReference type="Pfam" id="PF00501"/>
    </source>
</evidence>
<dbReference type="SUPFAM" id="SSF56801">
    <property type="entry name" value="Acetyl-CoA synthetase-like"/>
    <property type="match status" value="1"/>
</dbReference>
<gene>
    <name evidence="2" type="primary">lcf2</name>
    <name evidence="2" type="ORF">SOMG_01237</name>
</gene>
<dbReference type="PANTHER" id="PTHR43272">
    <property type="entry name" value="LONG-CHAIN-FATTY-ACID--COA LIGASE"/>
    <property type="match status" value="1"/>
</dbReference>
<dbReference type="AlphaFoldDB" id="A0AAF0AUU7"/>
<dbReference type="KEGG" id="som:SOMG_01237"/>
<accession>A0AAF0AUU7</accession>
<dbReference type="GeneID" id="80874719"/>
<dbReference type="GO" id="GO:0004467">
    <property type="term" value="F:long-chain fatty acid-CoA ligase activity"/>
    <property type="evidence" value="ECO:0007669"/>
    <property type="project" value="TreeGrafter"/>
</dbReference>
<name>A0AAF0AUU7_9SCHI</name>
<dbReference type="RefSeq" id="XP_056035513.1">
    <property type="nucleotide sequence ID" value="XM_056180030.1"/>
</dbReference>
<dbReference type="InterPro" id="IPR042099">
    <property type="entry name" value="ANL_N_sf"/>
</dbReference>
<keyword evidence="2" id="KW-0436">Ligase</keyword>